<dbReference type="GO" id="GO:0006952">
    <property type="term" value="P:defense response"/>
    <property type="evidence" value="ECO:0007669"/>
    <property type="project" value="InterPro"/>
</dbReference>
<evidence type="ECO:0000313" key="4">
    <source>
        <dbReference type="Proteomes" id="UP000006038"/>
    </source>
</evidence>
<dbReference type="InterPro" id="IPR038759">
    <property type="entry name" value="HSPRO1/HSPRO2"/>
</dbReference>
<dbReference type="AlphaFoldDB" id="J3L5Z1"/>
<evidence type="ECO:0000313" key="3">
    <source>
        <dbReference type="EnsemblPlants" id="OB01G46470.1"/>
    </source>
</evidence>
<dbReference type="OMA" id="ATWYKSK"/>
<dbReference type="eggNOG" id="ENOG502QVKI">
    <property type="taxonomic scope" value="Eukaryota"/>
</dbReference>
<keyword evidence="4" id="KW-1185">Reference proteome</keyword>
<reference evidence="3" key="1">
    <citation type="journal article" date="2013" name="Nat. Commun.">
        <title>Whole-genome sequencing of Oryza brachyantha reveals mechanisms underlying Oryza genome evolution.</title>
        <authorList>
            <person name="Chen J."/>
            <person name="Huang Q."/>
            <person name="Gao D."/>
            <person name="Wang J."/>
            <person name="Lang Y."/>
            <person name="Liu T."/>
            <person name="Li B."/>
            <person name="Bai Z."/>
            <person name="Luis Goicoechea J."/>
            <person name="Liang C."/>
            <person name="Chen C."/>
            <person name="Zhang W."/>
            <person name="Sun S."/>
            <person name="Liao Y."/>
            <person name="Zhang X."/>
            <person name="Yang L."/>
            <person name="Song C."/>
            <person name="Wang M."/>
            <person name="Shi J."/>
            <person name="Liu G."/>
            <person name="Liu J."/>
            <person name="Zhou H."/>
            <person name="Zhou W."/>
            <person name="Yu Q."/>
            <person name="An N."/>
            <person name="Chen Y."/>
            <person name="Cai Q."/>
            <person name="Wang B."/>
            <person name="Liu B."/>
            <person name="Min J."/>
            <person name="Huang Y."/>
            <person name="Wu H."/>
            <person name="Li Z."/>
            <person name="Zhang Y."/>
            <person name="Yin Y."/>
            <person name="Song W."/>
            <person name="Jiang J."/>
            <person name="Jackson S.A."/>
            <person name="Wing R.A."/>
            <person name="Wang J."/>
            <person name="Chen M."/>
        </authorList>
    </citation>
    <scope>NUCLEOTIDE SEQUENCE [LARGE SCALE GENOMIC DNA]</scope>
    <source>
        <strain evidence="3">cv. IRGC 101232</strain>
    </source>
</reference>
<dbReference type="InterPro" id="IPR009743">
    <property type="entry name" value="Hs1pro-1_C"/>
</dbReference>
<dbReference type="GO" id="GO:0020037">
    <property type="term" value="F:heme binding"/>
    <property type="evidence" value="ECO:0007669"/>
    <property type="project" value="InterPro"/>
</dbReference>
<dbReference type="SUPFAM" id="SSF140959">
    <property type="entry name" value="Indolic compounds 2,3-dioxygenase-like"/>
    <property type="match status" value="1"/>
</dbReference>
<proteinExistence type="predicted"/>
<feature type="domain" description="Nematode resistance protein-like HSPRO1 N-terminal" evidence="2">
    <location>
        <begin position="47"/>
        <end position="243"/>
    </location>
</feature>
<evidence type="ECO:0008006" key="5">
    <source>
        <dbReference type="Google" id="ProtNLM"/>
    </source>
</evidence>
<dbReference type="HOGENOM" id="CLU_036144_0_0_1"/>
<sequence length="529" mass="58691">MPLSTSQPVYITTHPLTFEGKLKIETSTKRSITTGAKFKPGADHIEIEFHWSAEMATPKLSAVSTVRPDDKQRAASSSAAAVSVAPLIRVQDDTAIEEYEQYLRLPELARLWKDRCCPEWADEGLVKPALQALEITFRFVSVALSDRGGYASRRELARRLEALAAREVELVATLCEGERCAPLAELSASEGVLPRERSASEVWQLPGSATAVVCQVSEASLLPRLAAWDKSETVAAKIKYAIESQMQGCVFTLGLGEPNLAGKPVLEYDRVVKPHELHALKAKATPEAKTGYRNREKEAGGVCTIHQILESWLCAASQLITRLNERIEARNWEAAASDCWILERVWKLLADVEDLHLLMDPDDFLRLKSQLAIRAAPGSDASFCFRSRALLHVANATRDIKKRVPWVLGVEVDPNGGPRVQEAAMKLFHSRRRGEGEEAGKLELLQAFQAVEAAVRRFFFAYRQLVAAVMGTAESSTNRALFLPEEEMDPLAQMFLEPPYFPSLDAAKTFLADYWVRRMAGDSASSRRS</sequence>
<evidence type="ECO:0000259" key="2">
    <source>
        <dbReference type="Pfam" id="PF07231"/>
    </source>
</evidence>
<evidence type="ECO:0000259" key="1">
    <source>
        <dbReference type="Pfam" id="PF07014"/>
    </source>
</evidence>
<dbReference type="STRING" id="4533.J3L5Z1"/>
<dbReference type="GO" id="GO:0046872">
    <property type="term" value="F:metal ion binding"/>
    <property type="evidence" value="ECO:0007669"/>
    <property type="project" value="InterPro"/>
</dbReference>
<organism evidence="3">
    <name type="scientific">Oryza brachyantha</name>
    <name type="common">malo sina</name>
    <dbReference type="NCBI Taxonomy" id="4533"/>
    <lineage>
        <taxon>Eukaryota</taxon>
        <taxon>Viridiplantae</taxon>
        <taxon>Streptophyta</taxon>
        <taxon>Embryophyta</taxon>
        <taxon>Tracheophyta</taxon>
        <taxon>Spermatophyta</taxon>
        <taxon>Magnoliopsida</taxon>
        <taxon>Liliopsida</taxon>
        <taxon>Poales</taxon>
        <taxon>Poaceae</taxon>
        <taxon>BOP clade</taxon>
        <taxon>Oryzoideae</taxon>
        <taxon>Oryzeae</taxon>
        <taxon>Oryzinae</taxon>
        <taxon>Oryza</taxon>
    </lineage>
</organism>
<accession>J3L5Z1</accession>
<dbReference type="Gene3D" id="1.20.58.480">
    <property type="match status" value="1"/>
</dbReference>
<name>J3L5Z1_ORYBR</name>
<dbReference type="Proteomes" id="UP000006038">
    <property type="component" value="Chromosome 1"/>
</dbReference>
<dbReference type="PANTHER" id="PTHR34795">
    <property type="entry name" value="NEMATODE RESISTANCE PROTEIN-LIKE HSPRO1"/>
    <property type="match status" value="1"/>
</dbReference>
<reference evidence="3" key="2">
    <citation type="submission" date="2013-04" db="UniProtKB">
        <authorList>
            <consortium name="EnsemblPlants"/>
        </authorList>
    </citation>
    <scope>IDENTIFICATION</scope>
</reference>
<protein>
    <recommendedName>
        <fullName evidence="5">Hs1pro-1 C-terminal domain-containing protein</fullName>
    </recommendedName>
</protein>
<dbReference type="Gramene" id="OB01G46470.1">
    <property type="protein sequence ID" value="OB01G46470.1"/>
    <property type="gene ID" value="OB01G46470"/>
</dbReference>
<feature type="domain" description="Hs1pro-1 C-terminal" evidence="1">
    <location>
        <begin position="246"/>
        <end position="515"/>
    </location>
</feature>
<dbReference type="InterPro" id="IPR037217">
    <property type="entry name" value="Trp/Indoleamine_2_3_dOase-like"/>
</dbReference>
<dbReference type="PANTHER" id="PTHR34795:SF1">
    <property type="entry name" value="NEMATODE RESISTANCE PROTEIN-LIKE HSPRO1"/>
    <property type="match status" value="1"/>
</dbReference>
<dbReference type="Pfam" id="PF07231">
    <property type="entry name" value="Hs1pro-1_N"/>
    <property type="match status" value="1"/>
</dbReference>
<dbReference type="InterPro" id="IPR009869">
    <property type="entry name" value="HSPRO1_N"/>
</dbReference>
<dbReference type="GO" id="GO:0019441">
    <property type="term" value="P:L-tryptophan catabolic process to kynurenine"/>
    <property type="evidence" value="ECO:0007669"/>
    <property type="project" value="InterPro"/>
</dbReference>
<dbReference type="EnsemblPlants" id="OB01G46470.1">
    <property type="protein sequence ID" value="OB01G46470.1"/>
    <property type="gene ID" value="OB01G46470"/>
</dbReference>
<dbReference type="Pfam" id="PF07014">
    <property type="entry name" value="Hs1pro-1_C"/>
    <property type="match status" value="1"/>
</dbReference>